<evidence type="ECO:0000256" key="1">
    <source>
        <dbReference type="SAM" id="MobiDB-lite"/>
    </source>
</evidence>
<reference evidence="2" key="1">
    <citation type="journal article" date="2020" name="Nat. Genet.">
        <title>Genomic diversifications of five Gossypium allopolyploid species and their impact on cotton improvement.</title>
        <authorList>
            <person name="Chen Z.J."/>
            <person name="Sreedasyam A."/>
            <person name="Ando A."/>
            <person name="Song Q."/>
            <person name="De Santiago L.M."/>
            <person name="Hulse-Kemp A.M."/>
            <person name="Ding M."/>
            <person name="Ye W."/>
            <person name="Kirkbride R.C."/>
            <person name="Jenkins J."/>
            <person name="Plott C."/>
            <person name="Lovell J."/>
            <person name="Lin Y.M."/>
            <person name="Vaughn R."/>
            <person name="Liu B."/>
            <person name="Simpson S."/>
            <person name="Scheffler B.E."/>
            <person name="Wen L."/>
            <person name="Saski C.A."/>
            <person name="Grover C.E."/>
            <person name="Hu G."/>
            <person name="Conover J.L."/>
            <person name="Carlson J.W."/>
            <person name="Shu S."/>
            <person name="Boston L.B."/>
            <person name="Williams M."/>
            <person name="Peterson D.G."/>
            <person name="McGee K."/>
            <person name="Jones D.C."/>
            <person name="Wendel J.F."/>
            <person name="Stelly D.M."/>
            <person name="Grimwood J."/>
            <person name="Schmutz J."/>
        </authorList>
    </citation>
    <scope>NUCLEOTIDE SEQUENCE [LARGE SCALE GENOMIC DNA]</scope>
    <source>
        <strain evidence="2">cv. TM-1</strain>
    </source>
</reference>
<organism evidence="2 3">
    <name type="scientific">Gossypium hirsutum</name>
    <name type="common">Upland cotton</name>
    <name type="synonym">Gossypium mexicanum</name>
    <dbReference type="NCBI Taxonomy" id="3635"/>
    <lineage>
        <taxon>Eukaryota</taxon>
        <taxon>Viridiplantae</taxon>
        <taxon>Streptophyta</taxon>
        <taxon>Embryophyta</taxon>
        <taxon>Tracheophyta</taxon>
        <taxon>Spermatophyta</taxon>
        <taxon>Magnoliopsida</taxon>
        <taxon>eudicotyledons</taxon>
        <taxon>Gunneridae</taxon>
        <taxon>Pentapetalae</taxon>
        <taxon>rosids</taxon>
        <taxon>malvids</taxon>
        <taxon>Malvales</taxon>
        <taxon>Malvaceae</taxon>
        <taxon>Malvoideae</taxon>
        <taxon>Gossypium</taxon>
    </lineage>
</organism>
<name>A0ABM3AP86_GOSHI</name>
<proteinExistence type="predicted"/>
<dbReference type="InterPro" id="IPR015797">
    <property type="entry name" value="NUDIX_hydrolase-like_dom_sf"/>
</dbReference>
<sequence>MFGYPSSPLFPSPSLSPSPWVANQFGQRPLPVPPSSRGDVHRDGDYHKAVHIWIFTESTQELLLQKRTDCKDSWPRLWDISSAGHISAGDSSLITAQKPAANQHADQHPN</sequence>
<evidence type="ECO:0000313" key="2">
    <source>
        <dbReference type="Proteomes" id="UP000818029"/>
    </source>
</evidence>
<feature type="region of interest" description="Disordered" evidence="1">
    <location>
        <begin position="90"/>
        <end position="110"/>
    </location>
</feature>
<keyword evidence="2" id="KW-1185">Reference proteome</keyword>
<dbReference type="RefSeq" id="XP_040956654.1">
    <property type="nucleotide sequence ID" value="XM_041100720.1"/>
</dbReference>
<protein>
    <submittedName>
        <fullName evidence="3">Nudix hydrolase 3-like isoform X1</fullName>
    </submittedName>
</protein>
<dbReference type="GeneID" id="121220905"/>
<feature type="region of interest" description="Disordered" evidence="1">
    <location>
        <begin position="22"/>
        <end position="41"/>
    </location>
</feature>
<dbReference type="PANTHER" id="PTHR10885">
    <property type="entry name" value="ISOPENTENYL-DIPHOSPHATE DELTA-ISOMERASE"/>
    <property type="match status" value="1"/>
</dbReference>
<accession>A0ABM3AP86</accession>
<dbReference type="SUPFAM" id="SSF55811">
    <property type="entry name" value="Nudix"/>
    <property type="match status" value="1"/>
</dbReference>
<gene>
    <name evidence="3" type="primary">LOC121220905</name>
</gene>
<dbReference type="Proteomes" id="UP000818029">
    <property type="component" value="Chromosome D09"/>
</dbReference>
<dbReference type="Gene3D" id="3.90.79.10">
    <property type="entry name" value="Nucleoside Triphosphate Pyrophosphohydrolase"/>
    <property type="match status" value="1"/>
</dbReference>
<evidence type="ECO:0000313" key="3">
    <source>
        <dbReference type="RefSeq" id="XP_040956654.1"/>
    </source>
</evidence>
<reference evidence="3" key="2">
    <citation type="submission" date="2025-08" db="UniProtKB">
        <authorList>
            <consortium name="RefSeq"/>
        </authorList>
    </citation>
    <scope>IDENTIFICATION</scope>
</reference>
<dbReference type="PANTHER" id="PTHR10885:SF20">
    <property type="entry name" value="NUDIX HYDROLASE DOMAIN-CONTAINING PROTEIN"/>
    <property type="match status" value="1"/>
</dbReference>